<dbReference type="AlphaFoldDB" id="A0A060ZGL8"/>
<evidence type="ECO:0000256" key="2">
    <source>
        <dbReference type="ARBA" id="ARBA00023180"/>
    </source>
</evidence>
<dbReference type="PaxDb" id="8022-A0A060ZGL8"/>
<keyword evidence="1" id="KW-1015">Disulfide bond</keyword>
<sequence length="116" mass="12846">MLVIHVGFTKIYFNDNSGQPSPSSVVGKGSEFELWSAGYYTAIHFPYQDLTILWDRKTTVHIRVGPHWKGLLSGLCGNFDSVTVNDMTTSSHMEVSNAQGFGDSWALGQVHTQTHT</sequence>
<keyword evidence="2" id="KW-0325">Glycoprotein</keyword>
<reference evidence="4" key="2">
    <citation type="submission" date="2014-03" db="EMBL/GenBank/DDBJ databases">
        <authorList>
            <person name="Genoscope - CEA"/>
        </authorList>
    </citation>
    <scope>NUCLEOTIDE SEQUENCE</scope>
</reference>
<evidence type="ECO:0000259" key="3">
    <source>
        <dbReference type="PROSITE" id="PS51233"/>
    </source>
</evidence>
<proteinExistence type="predicted"/>
<reference evidence="4" key="1">
    <citation type="journal article" date="2014" name="Nat. Commun.">
        <title>The rainbow trout genome provides novel insights into evolution after whole-genome duplication in vertebrates.</title>
        <authorList>
            <person name="Berthelot C."/>
            <person name="Brunet F."/>
            <person name="Chalopin D."/>
            <person name="Juanchich A."/>
            <person name="Bernard M."/>
            <person name="Noel B."/>
            <person name="Bento P."/>
            <person name="Da Silva C."/>
            <person name="Labadie K."/>
            <person name="Alberti A."/>
            <person name="Aury J.M."/>
            <person name="Louis A."/>
            <person name="Dehais P."/>
            <person name="Bardou P."/>
            <person name="Montfort J."/>
            <person name="Klopp C."/>
            <person name="Cabau C."/>
            <person name="Gaspin C."/>
            <person name="Thorgaard G.H."/>
            <person name="Boussaha M."/>
            <person name="Quillet E."/>
            <person name="Guyomard R."/>
            <person name="Galiana D."/>
            <person name="Bobe J."/>
            <person name="Volff J.N."/>
            <person name="Genet C."/>
            <person name="Wincker P."/>
            <person name="Jaillon O."/>
            <person name="Roest Crollius H."/>
            <person name="Guiguen Y."/>
        </authorList>
    </citation>
    <scope>NUCLEOTIDE SEQUENCE [LARGE SCALE GENOMIC DNA]</scope>
</reference>
<dbReference type="Pfam" id="PF00094">
    <property type="entry name" value="VWD"/>
    <property type="match status" value="1"/>
</dbReference>
<dbReference type="STRING" id="8022.A0A060ZGL8"/>
<dbReference type="Proteomes" id="UP000193380">
    <property type="component" value="Unassembled WGS sequence"/>
</dbReference>
<protein>
    <recommendedName>
        <fullName evidence="3">VWFD domain-containing protein</fullName>
    </recommendedName>
</protein>
<dbReference type="InterPro" id="IPR001846">
    <property type="entry name" value="VWF_type-D"/>
</dbReference>
<dbReference type="InterPro" id="IPR050780">
    <property type="entry name" value="Mucin_vWF_Thrombospondin_sf"/>
</dbReference>
<dbReference type="PANTHER" id="PTHR11339">
    <property type="entry name" value="EXTRACELLULAR MATRIX GLYCOPROTEIN RELATED"/>
    <property type="match status" value="1"/>
</dbReference>
<evidence type="ECO:0000313" key="4">
    <source>
        <dbReference type="EMBL" id="CDR00350.1"/>
    </source>
</evidence>
<dbReference type="PANTHER" id="PTHR11339:SF225">
    <property type="entry name" value="OTOGELIN-LIKE PROTEIN"/>
    <property type="match status" value="1"/>
</dbReference>
<accession>A0A060ZGL8</accession>
<name>A0A060ZGL8_ONCMY</name>
<organism evidence="4 5">
    <name type="scientific">Oncorhynchus mykiss</name>
    <name type="common">Rainbow trout</name>
    <name type="synonym">Salmo gairdneri</name>
    <dbReference type="NCBI Taxonomy" id="8022"/>
    <lineage>
        <taxon>Eukaryota</taxon>
        <taxon>Metazoa</taxon>
        <taxon>Chordata</taxon>
        <taxon>Craniata</taxon>
        <taxon>Vertebrata</taxon>
        <taxon>Euteleostomi</taxon>
        <taxon>Actinopterygii</taxon>
        <taxon>Neopterygii</taxon>
        <taxon>Teleostei</taxon>
        <taxon>Protacanthopterygii</taxon>
        <taxon>Salmoniformes</taxon>
        <taxon>Salmonidae</taxon>
        <taxon>Salmoninae</taxon>
        <taxon>Oncorhynchus</taxon>
    </lineage>
</organism>
<dbReference type="PROSITE" id="PS51233">
    <property type="entry name" value="VWFD"/>
    <property type="match status" value="1"/>
</dbReference>
<evidence type="ECO:0000256" key="1">
    <source>
        <dbReference type="ARBA" id="ARBA00023157"/>
    </source>
</evidence>
<dbReference type="GO" id="GO:0005615">
    <property type="term" value="C:extracellular space"/>
    <property type="evidence" value="ECO:0007669"/>
    <property type="project" value="TreeGrafter"/>
</dbReference>
<gene>
    <name evidence="4" type="ORF">GSONMT00043149001</name>
</gene>
<dbReference type="EMBL" id="FR956175">
    <property type="protein sequence ID" value="CDR00350.1"/>
    <property type="molecule type" value="Genomic_DNA"/>
</dbReference>
<dbReference type="GO" id="GO:0031012">
    <property type="term" value="C:extracellular matrix"/>
    <property type="evidence" value="ECO:0007669"/>
    <property type="project" value="TreeGrafter"/>
</dbReference>
<evidence type="ECO:0000313" key="5">
    <source>
        <dbReference type="Proteomes" id="UP000193380"/>
    </source>
</evidence>
<feature type="domain" description="VWFD" evidence="3">
    <location>
        <begin position="1"/>
        <end position="113"/>
    </location>
</feature>